<organism evidence="4 5">
    <name type="scientific">Flaviflexus salsibiostraticola</name>
    <dbReference type="NCBI Taxonomy" id="1282737"/>
    <lineage>
        <taxon>Bacteria</taxon>
        <taxon>Bacillati</taxon>
        <taxon>Actinomycetota</taxon>
        <taxon>Actinomycetes</taxon>
        <taxon>Actinomycetales</taxon>
        <taxon>Actinomycetaceae</taxon>
        <taxon>Flaviflexus</taxon>
    </lineage>
</organism>
<sequence>MLVLDDEGLSTPAVFRRYDELHPEPHDPAPVEELINALGSQVLGDLSGLFVNDLAEPAFTLRTDLAERFNRLDGAGIATVLSGSGPTIGVLCESVEAADALAGQLSKEGLRAVRADGPVAGAHIVRSS</sequence>
<feature type="domain" description="GHMP kinase C-terminal" evidence="3">
    <location>
        <begin position="47"/>
        <end position="108"/>
    </location>
</feature>
<dbReference type="PANTHER" id="PTHR43527">
    <property type="entry name" value="4-DIPHOSPHOCYTIDYL-2-C-METHYL-D-ERYTHRITOL KINASE, CHLOROPLASTIC"/>
    <property type="match status" value="1"/>
</dbReference>
<keyword evidence="1" id="KW-0808">Transferase</keyword>
<name>A0A3S8ZB21_9ACTO</name>
<dbReference type="Gene3D" id="3.30.70.890">
    <property type="entry name" value="GHMP kinase, C-terminal domain"/>
    <property type="match status" value="1"/>
</dbReference>
<dbReference type="InterPro" id="IPR013750">
    <property type="entry name" value="GHMP_kinase_C_dom"/>
</dbReference>
<evidence type="ECO:0000256" key="2">
    <source>
        <dbReference type="ARBA" id="ARBA00022741"/>
    </source>
</evidence>
<accession>A0A3S8ZB21</accession>
<gene>
    <name evidence="4" type="ORF">EJO69_10400</name>
</gene>
<keyword evidence="5" id="KW-1185">Reference proteome</keyword>
<dbReference type="OrthoDB" id="3173073at2"/>
<reference evidence="4 5" key="1">
    <citation type="submission" date="2018-12" db="EMBL/GenBank/DDBJ databases">
        <title>Complete genome sequence of Flaviflexus salsibiostraticola KCTC 33148.</title>
        <authorList>
            <person name="Bae J.-W."/>
        </authorList>
    </citation>
    <scope>NUCLEOTIDE SEQUENCE [LARGE SCALE GENOMIC DNA]</scope>
    <source>
        <strain evidence="4 5">KCTC 33148</strain>
    </source>
</reference>
<evidence type="ECO:0000259" key="3">
    <source>
        <dbReference type="Pfam" id="PF08544"/>
    </source>
</evidence>
<dbReference type="InterPro" id="IPR036554">
    <property type="entry name" value="GHMP_kinase_C_sf"/>
</dbReference>
<dbReference type="AlphaFoldDB" id="A0A3S8ZB21"/>
<dbReference type="EMBL" id="CP034438">
    <property type="protein sequence ID" value="AZN30666.1"/>
    <property type="molecule type" value="Genomic_DNA"/>
</dbReference>
<dbReference type="GO" id="GO:0050515">
    <property type="term" value="F:4-(cytidine 5'-diphospho)-2-C-methyl-D-erythritol kinase activity"/>
    <property type="evidence" value="ECO:0007669"/>
    <property type="project" value="TreeGrafter"/>
</dbReference>
<protein>
    <recommendedName>
        <fullName evidence="3">GHMP kinase C-terminal domain-containing protein</fullName>
    </recommendedName>
</protein>
<proteinExistence type="predicted"/>
<evidence type="ECO:0000256" key="1">
    <source>
        <dbReference type="ARBA" id="ARBA00022679"/>
    </source>
</evidence>
<keyword evidence="2" id="KW-0547">Nucleotide-binding</keyword>
<dbReference type="Pfam" id="PF08544">
    <property type="entry name" value="GHMP_kinases_C"/>
    <property type="match status" value="1"/>
</dbReference>
<dbReference type="SUPFAM" id="SSF55060">
    <property type="entry name" value="GHMP Kinase, C-terminal domain"/>
    <property type="match status" value="1"/>
</dbReference>
<evidence type="ECO:0000313" key="5">
    <source>
        <dbReference type="Proteomes" id="UP000270021"/>
    </source>
</evidence>
<dbReference type="PANTHER" id="PTHR43527:SF2">
    <property type="entry name" value="4-DIPHOSPHOCYTIDYL-2-C-METHYL-D-ERYTHRITOL KINASE, CHLOROPLASTIC"/>
    <property type="match status" value="1"/>
</dbReference>
<dbReference type="GO" id="GO:0000166">
    <property type="term" value="F:nucleotide binding"/>
    <property type="evidence" value="ECO:0007669"/>
    <property type="project" value="UniProtKB-KW"/>
</dbReference>
<dbReference type="KEGG" id="fsl:EJO69_10400"/>
<dbReference type="Proteomes" id="UP000270021">
    <property type="component" value="Chromosome"/>
</dbReference>
<dbReference type="RefSeq" id="WP_126041618.1">
    <property type="nucleotide sequence ID" value="NZ_CP034438.1"/>
</dbReference>
<evidence type="ECO:0000313" key="4">
    <source>
        <dbReference type="EMBL" id="AZN30666.1"/>
    </source>
</evidence>